<proteinExistence type="predicted"/>
<accession>A0A6C0BTS9</accession>
<sequence length="151" mass="17482">MSFIAVCGGGGKTTMCKKYPTLFLDIDDFIWGFKEYNESLEQSVNESNHKNIGTIYETIMKLHGDKLDKSRIILGHHPKNAEILGLRHLCSIKPNRELHAENIKMRNQPLKDIAIRCWNELDDALIYNSHEEFEKILMNMWGRTFHDAFGS</sequence>
<evidence type="ECO:0000313" key="1">
    <source>
        <dbReference type="EMBL" id="QHS94643.1"/>
    </source>
</evidence>
<name>A0A6C0BTS9_9ZZZZ</name>
<dbReference type="AlphaFoldDB" id="A0A6C0BTS9"/>
<dbReference type="EMBL" id="MN739228">
    <property type="protein sequence ID" value="QHS94643.1"/>
    <property type="molecule type" value="Genomic_DNA"/>
</dbReference>
<reference evidence="1" key="1">
    <citation type="journal article" date="2020" name="Nature">
        <title>Giant virus diversity and host interactions through global metagenomics.</title>
        <authorList>
            <person name="Schulz F."/>
            <person name="Roux S."/>
            <person name="Paez-Espino D."/>
            <person name="Jungbluth S."/>
            <person name="Walsh D.A."/>
            <person name="Denef V.J."/>
            <person name="McMahon K.D."/>
            <person name="Konstantinidis K.T."/>
            <person name="Eloe-Fadrosh E.A."/>
            <person name="Kyrpides N.C."/>
            <person name="Woyke T."/>
        </authorList>
    </citation>
    <scope>NUCLEOTIDE SEQUENCE</scope>
    <source>
        <strain evidence="1">GVMAG-M-3300018416-45</strain>
    </source>
</reference>
<protein>
    <recommendedName>
        <fullName evidence="2">Zeta toxin domain-containing protein</fullName>
    </recommendedName>
</protein>
<organism evidence="1">
    <name type="scientific">viral metagenome</name>
    <dbReference type="NCBI Taxonomy" id="1070528"/>
    <lineage>
        <taxon>unclassified sequences</taxon>
        <taxon>metagenomes</taxon>
        <taxon>organismal metagenomes</taxon>
    </lineage>
</organism>
<evidence type="ECO:0008006" key="2">
    <source>
        <dbReference type="Google" id="ProtNLM"/>
    </source>
</evidence>